<protein>
    <submittedName>
        <fullName evidence="7">TIGR00374 family protein</fullName>
    </submittedName>
</protein>
<dbReference type="AlphaFoldDB" id="A0A369KUN4"/>
<name>A0A369KUN4_9BACT</name>
<sequence>MRTLFKIFILLILSVLTIYFMYSQEIINFSSLRQSFYDNKKIIVFIAFIQILNILFLTLRYFSLLKIFQIHAAFKNVLASNYVSLAIGQWFPGALAVIEVLRIALMLGSHNKAANINESNKIIDGIEQALTDLSLKSKLAAVSLMDRLIGFIVMLFIGCITILFLYFKSVYQNPGNLNNLLLFLLFNFSLFVLMLTLPFLAKSKFFRKTITRIETLCIVTFRKGILNKIFRKFFNELNSLFDVLTLGIKKVTLFWVPLILSFVSFMLMGLGLYLSGVAISASIPFSAILSVISILSLASLLPIGLGGMGGMQIVAILVFSIFNVSPQHASSAQLLQTAISLIAITFMGLLFAKFSSAQICKVLSLQKNKEILTRKI</sequence>
<dbReference type="Pfam" id="PF03706">
    <property type="entry name" value="LPG_synthase_TM"/>
    <property type="match status" value="1"/>
</dbReference>
<evidence type="ECO:0000313" key="8">
    <source>
        <dbReference type="Proteomes" id="UP000253934"/>
    </source>
</evidence>
<comment type="subcellular location">
    <subcellularLocation>
        <location evidence="1">Cell membrane</location>
        <topology evidence="1">Multi-pass membrane protein</topology>
    </subcellularLocation>
</comment>
<feature type="transmembrane region" description="Helical" evidence="6">
    <location>
        <begin position="334"/>
        <end position="352"/>
    </location>
</feature>
<dbReference type="NCBIfam" id="TIGR00374">
    <property type="entry name" value="flippase-like domain"/>
    <property type="match status" value="1"/>
</dbReference>
<keyword evidence="3 6" id="KW-0812">Transmembrane</keyword>
<proteinExistence type="predicted"/>
<evidence type="ECO:0000256" key="6">
    <source>
        <dbReference type="SAM" id="Phobius"/>
    </source>
</evidence>
<feature type="transmembrane region" description="Helical" evidence="6">
    <location>
        <begin position="148"/>
        <end position="167"/>
    </location>
</feature>
<evidence type="ECO:0000256" key="4">
    <source>
        <dbReference type="ARBA" id="ARBA00022989"/>
    </source>
</evidence>
<feature type="transmembrane region" description="Helical" evidence="6">
    <location>
        <begin position="179"/>
        <end position="201"/>
    </location>
</feature>
<keyword evidence="5 6" id="KW-0472">Membrane</keyword>
<evidence type="ECO:0000256" key="2">
    <source>
        <dbReference type="ARBA" id="ARBA00022475"/>
    </source>
</evidence>
<comment type="caution">
    <text evidence="7">The sequence shown here is derived from an EMBL/GenBank/DDBJ whole genome shotgun (WGS) entry which is preliminary data.</text>
</comment>
<feature type="transmembrane region" description="Helical" evidence="6">
    <location>
        <begin position="279"/>
        <end position="298"/>
    </location>
</feature>
<dbReference type="Proteomes" id="UP000253934">
    <property type="component" value="Unassembled WGS sequence"/>
</dbReference>
<feature type="transmembrane region" description="Helical" evidence="6">
    <location>
        <begin position="42"/>
        <end position="62"/>
    </location>
</feature>
<organism evidence="7 8">
    <name type="scientific">Spirobacillus cienkowskii</name>
    <dbReference type="NCBI Taxonomy" id="495820"/>
    <lineage>
        <taxon>Bacteria</taxon>
        <taxon>Pseudomonadati</taxon>
        <taxon>Bdellovibrionota</taxon>
        <taxon>Oligoflexia</taxon>
        <taxon>Silvanigrellales</taxon>
        <taxon>Spirobacillus</taxon>
    </lineage>
</organism>
<evidence type="ECO:0000256" key="3">
    <source>
        <dbReference type="ARBA" id="ARBA00022692"/>
    </source>
</evidence>
<keyword evidence="2" id="KW-1003">Cell membrane</keyword>
<keyword evidence="8" id="KW-1185">Reference proteome</keyword>
<gene>
    <name evidence="7" type="ORF">DCC88_10160</name>
</gene>
<evidence type="ECO:0000256" key="5">
    <source>
        <dbReference type="ARBA" id="ARBA00023136"/>
    </source>
</evidence>
<evidence type="ECO:0000256" key="1">
    <source>
        <dbReference type="ARBA" id="ARBA00004651"/>
    </source>
</evidence>
<dbReference type="GO" id="GO:0005886">
    <property type="term" value="C:plasma membrane"/>
    <property type="evidence" value="ECO:0007669"/>
    <property type="project" value="UniProtKB-SubCell"/>
</dbReference>
<feature type="transmembrane region" description="Helical" evidence="6">
    <location>
        <begin position="253"/>
        <end position="273"/>
    </location>
</feature>
<feature type="transmembrane region" description="Helical" evidence="6">
    <location>
        <begin position="82"/>
        <end position="105"/>
    </location>
</feature>
<dbReference type="InterPro" id="IPR022791">
    <property type="entry name" value="L-PG_synthase/AglD"/>
</dbReference>
<accession>A0A369KUN4</accession>
<keyword evidence="4 6" id="KW-1133">Transmembrane helix</keyword>
<dbReference type="EMBL" id="QOVW01000085">
    <property type="protein sequence ID" value="RDB35463.1"/>
    <property type="molecule type" value="Genomic_DNA"/>
</dbReference>
<feature type="transmembrane region" description="Helical" evidence="6">
    <location>
        <begin position="6"/>
        <end position="22"/>
    </location>
</feature>
<evidence type="ECO:0000313" key="7">
    <source>
        <dbReference type="EMBL" id="RDB35463.1"/>
    </source>
</evidence>
<reference evidence="7" key="1">
    <citation type="submission" date="2018-04" db="EMBL/GenBank/DDBJ databases">
        <title>Draft genome sequence of the Candidatus Spirobacillus cienkowskii, a pathogen of freshwater Daphnia species, reconstructed from hemolymph metagenomic reads.</title>
        <authorList>
            <person name="Bresciani L."/>
            <person name="Lemos L.N."/>
            <person name="Wale N."/>
            <person name="Lin J.Y."/>
            <person name="Fernandes G.R."/>
            <person name="Duffy M.A."/>
            <person name="Rodrigues J.M."/>
        </authorList>
    </citation>
    <scope>NUCLEOTIDE SEQUENCE [LARGE SCALE GENOMIC DNA]</scope>
    <source>
        <strain evidence="7">Binning01</strain>
    </source>
</reference>